<protein>
    <recommendedName>
        <fullName evidence="3">Transporter</fullName>
    </recommendedName>
</protein>
<proteinExistence type="predicted"/>
<reference evidence="2" key="1">
    <citation type="submission" date="2011-03" db="EMBL/GenBank/DDBJ databases">
        <title>Complete sequence of Sphingobacterium sp. 21.</title>
        <authorList>
            <consortium name="US DOE Joint Genome Institute"/>
            <person name="Lucas S."/>
            <person name="Copeland A."/>
            <person name="Lapidus A."/>
            <person name="Cheng J.-F."/>
            <person name="Goodwin L."/>
            <person name="Pitluck S."/>
            <person name="Davenport K."/>
            <person name="Detter J.C."/>
            <person name="Han C."/>
            <person name="Tapia R."/>
            <person name="Land M."/>
            <person name="Hauser L."/>
            <person name="Kyrpides N."/>
            <person name="Ivanova N."/>
            <person name="Ovchinnikova G."/>
            <person name="Pagani I."/>
            <person name="Siebers A.K."/>
            <person name="Allgaier M."/>
            <person name="Thelen M.P."/>
            <person name="Hugenholtz P."/>
            <person name="Woyke T."/>
        </authorList>
    </citation>
    <scope>NUCLEOTIDE SEQUENCE</scope>
    <source>
        <strain evidence="2">21</strain>
    </source>
</reference>
<dbReference type="InterPro" id="IPR025737">
    <property type="entry name" value="FApF"/>
</dbReference>
<dbReference type="KEGG" id="shg:Sph21_4806"/>
<dbReference type="eggNOG" id="ENOG5032R80">
    <property type="taxonomic scope" value="Bacteria"/>
</dbReference>
<accession>F4C4R4</accession>
<dbReference type="Pfam" id="PF13557">
    <property type="entry name" value="Phenol_MetA_deg"/>
    <property type="match status" value="1"/>
</dbReference>
<feature type="chain" id="PRO_5003311738" description="Transporter" evidence="1">
    <location>
        <begin position="25"/>
        <end position="286"/>
    </location>
</feature>
<sequence>MHFLVKKRFIILLPAIFFVISASAQQDTAKLKNQFSIFNPTPESLLRDEIGADRPDETESPYTIDAGHFMYEADLFNYERQRTDEAIQSTYLLHQANLKFGLTNTMDFQIKVQSYGRQRSRSISSGNVQSKSGFGDVTLRLKQNLYGNDHGNVVFGCMAYVKLPTNNYSDNKEYEGGIIIPLELKLPGEWKLGLQVEGDRLKDDVGNGMHTEFLQSAVISHKVFKNLKGFLETYYTYDFKGHEWRNFIDMALQYEISKKIMVDGGLYYGLQTQASKTYFFGLLVEI</sequence>
<evidence type="ECO:0000256" key="1">
    <source>
        <dbReference type="SAM" id="SignalP"/>
    </source>
</evidence>
<evidence type="ECO:0000313" key="2">
    <source>
        <dbReference type="EMBL" id="ADZ81313.1"/>
    </source>
</evidence>
<dbReference type="PATRIC" id="fig|743722.3.peg.5099"/>
<keyword evidence="1" id="KW-0732">Signal</keyword>
<evidence type="ECO:0008006" key="3">
    <source>
        <dbReference type="Google" id="ProtNLM"/>
    </source>
</evidence>
<organism evidence="2">
    <name type="scientific">Sphingobacterium sp. (strain 21)</name>
    <dbReference type="NCBI Taxonomy" id="743722"/>
    <lineage>
        <taxon>Bacteria</taxon>
        <taxon>Pseudomonadati</taxon>
        <taxon>Bacteroidota</taxon>
        <taxon>Sphingobacteriia</taxon>
        <taxon>Sphingobacteriales</taxon>
        <taxon>Sphingobacteriaceae</taxon>
        <taxon>Sphingobacterium</taxon>
    </lineage>
</organism>
<gene>
    <name evidence="2" type="ordered locus">Sph21_4806</name>
</gene>
<dbReference type="AlphaFoldDB" id="F4C4R4"/>
<feature type="signal peptide" evidence="1">
    <location>
        <begin position="1"/>
        <end position="24"/>
    </location>
</feature>
<dbReference type="EMBL" id="CP002584">
    <property type="protein sequence ID" value="ADZ81313.1"/>
    <property type="molecule type" value="Genomic_DNA"/>
</dbReference>
<name>F4C4R4_SPHS2</name>
<dbReference type="HOGENOM" id="CLU_064308_0_0_10"/>